<evidence type="ECO:0000256" key="2">
    <source>
        <dbReference type="ARBA" id="ARBA00004990"/>
    </source>
</evidence>
<dbReference type="CDD" id="cd00560">
    <property type="entry name" value="PanC"/>
    <property type="match status" value="1"/>
</dbReference>
<dbReference type="STRING" id="653733.Selin_2221"/>
<dbReference type="InterPro" id="IPR003721">
    <property type="entry name" value="Pantoate_ligase"/>
</dbReference>
<dbReference type="HAMAP" id="MF_00158">
    <property type="entry name" value="PanC"/>
    <property type="match status" value="1"/>
</dbReference>
<dbReference type="GO" id="GO:0005829">
    <property type="term" value="C:cytosol"/>
    <property type="evidence" value="ECO:0007669"/>
    <property type="project" value="TreeGrafter"/>
</dbReference>
<feature type="binding site" evidence="13">
    <location>
        <position position="50"/>
    </location>
    <ligand>
        <name>(R)-pantoate</name>
        <dbReference type="ChEBI" id="CHEBI:15980"/>
    </ligand>
</feature>
<keyword evidence="9 13" id="KW-0547">Nucleotide-binding</keyword>
<comment type="subcellular location">
    <subcellularLocation>
        <location evidence="1 13">Cytoplasm</location>
    </subcellularLocation>
</comment>
<dbReference type="KEGG" id="din:Selin_2221"/>
<dbReference type="SUPFAM" id="SSF52374">
    <property type="entry name" value="Nucleotidylyl transferase"/>
    <property type="match status" value="1"/>
</dbReference>
<feature type="active site" description="Proton donor" evidence="13">
    <location>
        <position position="26"/>
    </location>
</feature>
<dbReference type="FunFam" id="3.30.1300.10:FF:000001">
    <property type="entry name" value="Pantothenate synthetase"/>
    <property type="match status" value="1"/>
</dbReference>
<keyword evidence="15" id="KW-1185">Reference proteome</keyword>
<dbReference type="InterPro" id="IPR014729">
    <property type="entry name" value="Rossmann-like_a/b/a_fold"/>
</dbReference>
<dbReference type="eggNOG" id="COG0414">
    <property type="taxonomic scope" value="Bacteria"/>
</dbReference>
<protein>
    <recommendedName>
        <fullName evidence="5 13">Pantothenate synthetase</fullName>
        <shortName evidence="13">PS</shortName>
        <ecNumber evidence="4 13">6.3.2.1</ecNumber>
    </recommendedName>
    <alternativeName>
        <fullName evidence="13">Pantoate--beta-alanine ligase</fullName>
    </alternativeName>
    <alternativeName>
        <fullName evidence="13">Pantoate-activating enzyme</fullName>
    </alternativeName>
</protein>
<comment type="catalytic activity">
    <reaction evidence="11 13">
        <text>(R)-pantoate + beta-alanine + ATP = (R)-pantothenate + AMP + diphosphate + H(+)</text>
        <dbReference type="Rhea" id="RHEA:10912"/>
        <dbReference type="ChEBI" id="CHEBI:15378"/>
        <dbReference type="ChEBI" id="CHEBI:15980"/>
        <dbReference type="ChEBI" id="CHEBI:29032"/>
        <dbReference type="ChEBI" id="CHEBI:30616"/>
        <dbReference type="ChEBI" id="CHEBI:33019"/>
        <dbReference type="ChEBI" id="CHEBI:57966"/>
        <dbReference type="ChEBI" id="CHEBI:456215"/>
        <dbReference type="EC" id="6.3.2.1"/>
    </reaction>
</comment>
<evidence type="ECO:0000256" key="8">
    <source>
        <dbReference type="ARBA" id="ARBA00022655"/>
    </source>
</evidence>
<dbReference type="EC" id="6.3.2.1" evidence="4 13"/>
<feature type="binding site" evidence="13">
    <location>
        <begin position="137"/>
        <end position="140"/>
    </location>
    <ligand>
        <name>ATP</name>
        <dbReference type="ChEBI" id="CHEBI:30616"/>
    </ligand>
</feature>
<evidence type="ECO:0000256" key="1">
    <source>
        <dbReference type="ARBA" id="ARBA00004496"/>
    </source>
</evidence>
<dbReference type="FunFam" id="3.40.50.620:FF:000114">
    <property type="entry name" value="Pantothenate synthetase"/>
    <property type="match status" value="1"/>
</dbReference>
<sequence>MLGAFWQKTSHTIGLVPTMGYLHAGHMSLVERSKSENACTVMSIFVNPTQFGPSEDLDSYPRDLQRDLDMARDAGVDYVFAPQAQDIYPPGHCTWVEVQSPMAAVLCGASRPSHFRGVTTVVTKLFHLIQPQRAYFGEKDYQQLALIRQMTRDLNMPVEIVACPTLREEDGLAMSSRNTYLSPEERSAATMLFQALTLAQEILNQGQRDASRIRQALREHFAASPLCTIDYVEIVDPVTLAHLETITEEARVILAVHIGRTRLIDNASITLKAKE</sequence>
<evidence type="ECO:0000256" key="4">
    <source>
        <dbReference type="ARBA" id="ARBA00012219"/>
    </source>
</evidence>
<evidence type="ECO:0000256" key="6">
    <source>
        <dbReference type="ARBA" id="ARBA00022490"/>
    </source>
</evidence>
<comment type="function">
    <text evidence="12 13">Catalyzes the condensation of pantoate with beta-alanine in an ATP-dependent reaction via a pantoyl-adenylate intermediate.</text>
</comment>
<feature type="binding site" evidence="13">
    <location>
        <begin position="174"/>
        <end position="177"/>
    </location>
    <ligand>
        <name>ATP</name>
        <dbReference type="ChEBI" id="CHEBI:30616"/>
    </ligand>
</feature>
<dbReference type="AlphaFoldDB" id="E6W3R0"/>
<comment type="miscellaneous">
    <text evidence="13">The reaction proceeds by a bi uni uni bi ping pong mechanism.</text>
</comment>
<dbReference type="InParanoid" id="E6W3R0"/>
<dbReference type="Pfam" id="PF02569">
    <property type="entry name" value="Pantoate_ligase"/>
    <property type="match status" value="1"/>
</dbReference>
<proteinExistence type="inferred from homology"/>
<comment type="similarity">
    <text evidence="3 13">Belongs to the pantothenate synthetase family.</text>
</comment>
<dbReference type="Gene3D" id="3.30.1300.10">
    <property type="entry name" value="Pantoate-beta-alanine ligase, C-terminal domain"/>
    <property type="match status" value="1"/>
</dbReference>
<accession>E6W3R0</accession>
<organism evidence="14 15">
    <name type="scientific">Desulfurispirillum indicum (strain ATCC BAA-1389 / DSM 22839 / S5)</name>
    <dbReference type="NCBI Taxonomy" id="653733"/>
    <lineage>
        <taxon>Bacteria</taxon>
        <taxon>Pseudomonadati</taxon>
        <taxon>Chrysiogenota</taxon>
        <taxon>Chrysiogenia</taxon>
        <taxon>Chrysiogenales</taxon>
        <taxon>Chrysiogenaceae</taxon>
        <taxon>Desulfurispirillum</taxon>
    </lineage>
</organism>
<evidence type="ECO:0000256" key="5">
    <source>
        <dbReference type="ARBA" id="ARBA00014155"/>
    </source>
</evidence>
<feature type="binding site" evidence="13">
    <location>
        <position position="166"/>
    </location>
    <ligand>
        <name>ATP</name>
        <dbReference type="ChEBI" id="CHEBI:30616"/>
    </ligand>
</feature>
<comment type="pathway">
    <text evidence="2 13">Cofactor biosynthesis; (R)-pantothenate biosynthesis; (R)-pantothenate from (R)-pantoate and beta-alanine: step 1/1.</text>
</comment>
<evidence type="ECO:0000256" key="9">
    <source>
        <dbReference type="ARBA" id="ARBA00022741"/>
    </source>
</evidence>
<comment type="subunit">
    <text evidence="13">Homodimer.</text>
</comment>
<evidence type="ECO:0000256" key="10">
    <source>
        <dbReference type="ARBA" id="ARBA00022840"/>
    </source>
</evidence>
<dbReference type="Gene3D" id="3.40.50.620">
    <property type="entry name" value="HUPs"/>
    <property type="match status" value="1"/>
</dbReference>
<evidence type="ECO:0000313" key="15">
    <source>
        <dbReference type="Proteomes" id="UP000002572"/>
    </source>
</evidence>
<name>E6W3R0_DESIS</name>
<keyword evidence="6 13" id="KW-0963">Cytoplasm</keyword>
<keyword evidence="10 13" id="KW-0067">ATP-binding</keyword>
<evidence type="ECO:0000256" key="3">
    <source>
        <dbReference type="ARBA" id="ARBA00009256"/>
    </source>
</evidence>
<dbReference type="PANTHER" id="PTHR21299">
    <property type="entry name" value="CYTIDYLATE KINASE/PANTOATE-BETA-ALANINE LIGASE"/>
    <property type="match status" value="1"/>
</dbReference>
<dbReference type="UniPathway" id="UPA00028">
    <property type="reaction ID" value="UER00005"/>
</dbReference>
<dbReference type="Proteomes" id="UP000002572">
    <property type="component" value="Chromosome"/>
</dbReference>
<evidence type="ECO:0000256" key="12">
    <source>
        <dbReference type="ARBA" id="ARBA00055042"/>
    </source>
</evidence>
<feature type="binding site" evidence="13">
    <location>
        <begin position="19"/>
        <end position="26"/>
    </location>
    <ligand>
        <name>ATP</name>
        <dbReference type="ChEBI" id="CHEBI:30616"/>
    </ligand>
</feature>
<feature type="binding site" evidence="13">
    <location>
        <position position="50"/>
    </location>
    <ligand>
        <name>beta-alanine</name>
        <dbReference type="ChEBI" id="CHEBI:57966"/>
    </ligand>
</feature>
<evidence type="ECO:0000256" key="11">
    <source>
        <dbReference type="ARBA" id="ARBA00048258"/>
    </source>
</evidence>
<dbReference type="GO" id="GO:0015940">
    <property type="term" value="P:pantothenate biosynthetic process"/>
    <property type="evidence" value="ECO:0007669"/>
    <property type="project" value="UniProtKB-UniRule"/>
</dbReference>
<dbReference type="FunCoup" id="E6W3R0">
    <property type="interactions" value="495"/>
</dbReference>
<dbReference type="HOGENOM" id="CLU_047148_0_0_0"/>
<dbReference type="EMBL" id="CP002432">
    <property type="protein sequence ID" value="ADU66941.1"/>
    <property type="molecule type" value="Genomic_DNA"/>
</dbReference>
<feature type="binding site" evidence="13">
    <location>
        <position position="143"/>
    </location>
    <ligand>
        <name>(R)-pantoate</name>
        <dbReference type="ChEBI" id="CHEBI:15980"/>
    </ligand>
</feature>
<evidence type="ECO:0000256" key="7">
    <source>
        <dbReference type="ARBA" id="ARBA00022598"/>
    </source>
</evidence>
<evidence type="ECO:0000256" key="13">
    <source>
        <dbReference type="HAMAP-Rule" id="MF_00158"/>
    </source>
</evidence>
<reference evidence="14 15" key="1">
    <citation type="submission" date="2010-12" db="EMBL/GenBank/DDBJ databases">
        <title>Complete sequence of Desulfurispirillum indicum S5.</title>
        <authorList>
            <consortium name="US DOE Joint Genome Institute"/>
            <person name="Lucas S."/>
            <person name="Copeland A."/>
            <person name="Lapidus A."/>
            <person name="Cheng J.-F."/>
            <person name="Goodwin L."/>
            <person name="Pitluck S."/>
            <person name="Chertkov O."/>
            <person name="Held B."/>
            <person name="Detter J.C."/>
            <person name="Han C."/>
            <person name="Tapia R."/>
            <person name="Land M."/>
            <person name="Hauser L."/>
            <person name="Kyrpides N."/>
            <person name="Ivanova N."/>
            <person name="Mikhailova N."/>
            <person name="Haggblom M."/>
            <person name="Rauschenbach I."/>
            <person name="Bini E."/>
            <person name="Woyke T."/>
        </authorList>
    </citation>
    <scope>NUCLEOTIDE SEQUENCE [LARGE SCALE GENOMIC DNA]</scope>
    <source>
        <strain evidence="15">ATCC BAA-1389 / DSM 22839 / S5</strain>
    </source>
</reference>
<dbReference type="PANTHER" id="PTHR21299:SF1">
    <property type="entry name" value="PANTOATE--BETA-ALANINE LIGASE"/>
    <property type="match status" value="1"/>
</dbReference>
<dbReference type="GO" id="GO:0005524">
    <property type="term" value="F:ATP binding"/>
    <property type="evidence" value="ECO:0007669"/>
    <property type="project" value="UniProtKB-KW"/>
</dbReference>
<dbReference type="NCBIfam" id="TIGR00018">
    <property type="entry name" value="panC"/>
    <property type="match status" value="1"/>
</dbReference>
<keyword evidence="7 13" id="KW-0436">Ligase</keyword>
<dbReference type="InterPro" id="IPR042176">
    <property type="entry name" value="Pantoate_ligase_C"/>
</dbReference>
<dbReference type="GO" id="GO:0004592">
    <property type="term" value="F:pantoate-beta-alanine ligase activity"/>
    <property type="evidence" value="ECO:0007669"/>
    <property type="project" value="UniProtKB-UniRule"/>
</dbReference>
<gene>
    <name evidence="13" type="primary">panC</name>
    <name evidence="14" type="ordered locus">Selin_2221</name>
</gene>
<keyword evidence="8 13" id="KW-0566">Pantothenate biosynthesis</keyword>
<evidence type="ECO:0000313" key="14">
    <source>
        <dbReference type="EMBL" id="ADU66941.1"/>
    </source>
</evidence>